<name>A0ACB0ZX84_MELEN</name>
<evidence type="ECO:0000313" key="2">
    <source>
        <dbReference type="Proteomes" id="UP001497535"/>
    </source>
</evidence>
<comment type="caution">
    <text evidence="1">The sequence shown here is derived from an EMBL/GenBank/DDBJ whole genome shotgun (WGS) entry which is preliminary data.</text>
</comment>
<evidence type="ECO:0000313" key="1">
    <source>
        <dbReference type="EMBL" id="CAK5082600.1"/>
    </source>
</evidence>
<proteinExistence type="predicted"/>
<dbReference type="EMBL" id="CAVMJV010000047">
    <property type="protein sequence ID" value="CAK5082600.1"/>
    <property type="molecule type" value="Genomic_DNA"/>
</dbReference>
<dbReference type="Proteomes" id="UP001497535">
    <property type="component" value="Unassembled WGS sequence"/>
</dbReference>
<organism evidence="1 2">
    <name type="scientific">Meloidogyne enterolobii</name>
    <name type="common">Root-knot nematode worm</name>
    <name type="synonym">Meloidogyne mayaguensis</name>
    <dbReference type="NCBI Taxonomy" id="390850"/>
    <lineage>
        <taxon>Eukaryota</taxon>
        <taxon>Metazoa</taxon>
        <taxon>Ecdysozoa</taxon>
        <taxon>Nematoda</taxon>
        <taxon>Chromadorea</taxon>
        <taxon>Rhabditida</taxon>
        <taxon>Tylenchina</taxon>
        <taxon>Tylenchomorpha</taxon>
        <taxon>Tylenchoidea</taxon>
        <taxon>Meloidogynidae</taxon>
        <taxon>Meloidogyninae</taxon>
        <taxon>Meloidogyne</taxon>
    </lineage>
</organism>
<accession>A0ACB0ZX84</accession>
<sequence>MENVDQMILDSFANELNCSFSTNKEFQNLSDLGPNQIIEGVIRCLWKCNPSTITTIPSYKMPGNAVDRFKIATKIAQEIKSLGINDSQIGYQTLLYPNVFESRRIFLALFERLPKEKVVVDEMKRTPLEQLKFNVGEVIAKQLSEHWTPEFCRFYDLKRIGRFWHTRGEDTFGRNEEKFKEGNIEKEEKSVLENLEQPKIGEKPKLPPKPKLAAKPTISDEQKEILLSATPSTSQLSTGIEDLAEQISSKRSNLLESQDVLLSLQQQIAQLTEQIQNKQETTNLNDKRLLALLEGGDAEENLEKLRSFVATAEERRLALEEKFMEAKAELLERLESAKSVTKDNYPESYDRNIINELEEEFERKKRIQAKLLKELQKSSTSENNGIKSENRKKMLDKILEINAMVVKQNEQIRKVFFNFWIHSTFP</sequence>
<keyword evidence="2" id="KW-1185">Reference proteome</keyword>
<reference evidence="1" key="1">
    <citation type="submission" date="2023-11" db="EMBL/GenBank/DDBJ databases">
        <authorList>
            <person name="Poullet M."/>
        </authorList>
    </citation>
    <scope>NUCLEOTIDE SEQUENCE</scope>
    <source>
        <strain evidence="1">E1834</strain>
    </source>
</reference>
<protein>
    <submittedName>
        <fullName evidence="1">Uncharacterized protein</fullName>
    </submittedName>
</protein>
<gene>
    <name evidence="1" type="ORF">MENTE1834_LOCUS29891</name>
</gene>